<sequence>MSGLEIERKFLVRNNDYKRLATSSSRICQGYICSNRGRTVRVRIRDGRGYLTIKGPSDIGGLARYEFEKEISLDEAQHLMDICEPGKIDKTRYLVPCGKHTFEVDEFYGENEGLIMAEVELVSENEPFEKPDFIGEEVTGDRRYYNSCLLKNPFTSWNGNTKSTTQEQQQG</sequence>
<feature type="domain" description="CYTH" evidence="2">
    <location>
        <begin position="3"/>
        <end position="151"/>
    </location>
</feature>
<dbReference type="EMBL" id="FRBD01000021">
    <property type="protein sequence ID" value="SHL07797.1"/>
    <property type="molecule type" value="Genomic_DNA"/>
</dbReference>
<dbReference type="PROSITE" id="PS51707">
    <property type="entry name" value="CYTH"/>
    <property type="match status" value="1"/>
</dbReference>
<reference evidence="3 4" key="1">
    <citation type="submission" date="2016-11" db="EMBL/GenBank/DDBJ databases">
        <authorList>
            <person name="Jaros S."/>
            <person name="Januszkiewicz K."/>
            <person name="Wedrychowicz H."/>
        </authorList>
    </citation>
    <scope>NUCLEOTIDE SEQUENCE [LARGE SCALE GENOMIC DNA]</scope>
    <source>
        <strain evidence="3 4">KHT3</strain>
    </source>
</reference>
<dbReference type="Pfam" id="PF01928">
    <property type="entry name" value="CYTH"/>
    <property type="match status" value="1"/>
</dbReference>
<gene>
    <name evidence="3" type="ORF">SAMN05216463_12160</name>
</gene>
<dbReference type="Gene3D" id="2.40.320.10">
    <property type="entry name" value="Hypothetical Protein Pfu-838710-001"/>
    <property type="match status" value="1"/>
</dbReference>
<evidence type="ECO:0000256" key="1">
    <source>
        <dbReference type="PIRSR" id="PIRSR016487-1"/>
    </source>
</evidence>
<evidence type="ECO:0000259" key="2">
    <source>
        <dbReference type="PROSITE" id="PS51707"/>
    </source>
</evidence>
<dbReference type="SMART" id="SM01118">
    <property type="entry name" value="CYTH"/>
    <property type="match status" value="1"/>
</dbReference>
<proteinExistence type="predicted"/>
<dbReference type="PIRSF" id="PIRSF016487">
    <property type="entry name" value="CYTH_UCP016487"/>
    <property type="match status" value="1"/>
</dbReference>
<accession>A0A1M6XP87</accession>
<dbReference type="AlphaFoldDB" id="A0A1M6XP87"/>
<dbReference type="OrthoDB" id="9805588at2"/>
<dbReference type="InterPro" id="IPR033469">
    <property type="entry name" value="CYTH-like_dom_sf"/>
</dbReference>
<dbReference type="CDD" id="cd07891">
    <property type="entry name" value="CYTH-like_CthTTM-like_1"/>
    <property type="match status" value="1"/>
</dbReference>
<evidence type="ECO:0000313" key="4">
    <source>
        <dbReference type="Proteomes" id="UP000184130"/>
    </source>
</evidence>
<dbReference type="Proteomes" id="UP000184130">
    <property type="component" value="Unassembled WGS sequence"/>
</dbReference>
<dbReference type="InterPro" id="IPR023577">
    <property type="entry name" value="CYTH_domain"/>
</dbReference>
<dbReference type="PANTHER" id="PTHR40114">
    <property type="entry name" value="SLR0698 PROTEIN"/>
    <property type="match status" value="1"/>
</dbReference>
<dbReference type="SUPFAM" id="SSF55154">
    <property type="entry name" value="CYTH-like phosphatases"/>
    <property type="match status" value="1"/>
</dbReference>
<dbReference type="InterPro" id="IPR012042">
    <property type="entry name" value="NeuTTM/CthTTM-like"/>
</dbReference>
<name>A0A1M6XP87_XYLRU</name>
<protein>
    <submittedName>
        <fullName evidence="3">Adenylate cyclase</fullName>
    </submittedName>
</protein>
<evidence type="ECO:0000313" key="3">
    <source>
        <dbReference type="EMBL" id="SHL07797.1"/>
    </source>
</evidence>
<dbReference type="PANTHER" id="PTHR40114:SF1">
    <property type="entry name" value="SLR0698 PROTEIN"/>
    <property type="match status" value="1"/>
</dbReference>
<organism evidence="3 4">
    <name type="scientific">Xylanibacter ruminicola</name>
    <name type="common">Prevotella ruminicola</name>
    <dbReference type="NCBI Taxonomy" id="839"/>
    <lineage>
        <taxon>Bacteria</taxon>
        <taxon>Pseudomonadati</taxon>
        <taxon>Bacteroidota</taxon>
        <taxon>Bacteroidia</taxon>
        <taxon>Bacteroidales</taxon>
        <taxon>Prevotellaceae</taxon>
        <taxon>Xylanibacter</taxon>
    </lineage>
</organism>
<feature type="active site" description="Proton acceptor" evidence="1">
    <location>
        <position position="31"/>
    </location>
</feature>
<dbReference type="RefSeq" id="WP_073210445.1">
    <property type="nucleotide sequence ID" value="NZ_FRBD01000021.1"/>
</dbReference>